<gene>
    <name evidence="2" type="ORF">LV89_02664</name>
</gene>
<dbReference type="Pfam" id="PF05050">
    <property type="entry name" value="Methyltransf_21"/>
    <property type="match status" value="1"/>
</dbReference>
<organism evidence="2 3">
    <name type="scientific">Arcicella aurantiaca</name>
    <dbReference type="NCBI Taxonomy" id="591202"/>
    <lineage>
        <taxon>Bacteria</taxon>
        <taxon>Pseudomonadati</taxon>
        <taxon>Bacteroidota</taxon>
        <taxon>Cytophagia</taxon>
        <taxon>Cytophagales</taxon>
        <taxon>Flectobacillaceae</taxon>
        <taxon>Arcicella</taxon>
    </lineage>
</organism>
<dbReference type="Gene3D" id="3.40.50.150">
    <property type="entry name" value="Vaccinia Virus protein VP39"/>
    <property type="match status" value="1"/>
</dbReference>
<dbReference type="AlphaFoldDB" id="A0A316EBN0"/>
<comment type="caution">
    <text evidence="2">The sequence shown here is derived from an EMBL/GenBank/DDBJ whole genome shotgun (WGS) entry which is preliminary data.</text>
</comment>
<dbReference type="GO" id="GO:0008168">
    <property type="term" value="F:methyltransferase activity"/>
    <property type="evidence" value="ECO:0007669"/>
    <property type="project" value="UniProtKB-KW"/>
</dbReference>
<sequence>MNIFFELFIAILKVRKLPLSFSQKFELDWVLFKLAFLKIFSKNQTNVTIQLFGLIIENYNYRLLDYLIKEVFVANEYYFQTENKAPIIVDCGANIGMATLFFKWLQPNATIYSFEPQKSTFDILERNIKRNNLQNVHYFNLALSDSNGTIDFFGEDSSNLMSSVLQERSTGKKVTVECRKLSDFVSIISEPIDLLKIDVEGAETFILKDLIDTNKLDKSVFKQIIMEYHHKIENQSSKMGEFLLPFEKQGYEYQVRADFKQLSTFQDMLLHFF</sequence>
<feature type="domain" description="Methyltransferase FkbM" evidence="1">
    <location>
        <begin position="90"/>
        <end position="253"/>
    </location>
</feature>
<keyword evidence="3" id="KW-1185">Reference proteome</keyword>
<dbReference type="InterPro" id="IPR006342">
    <property type="entry name" value="FkbM_mtfrase"/>
</dbReference>
<dbReference type="InterPro" id="IPR029063">
    <property type="entry name" value="SAM-dependent_MTases_sf"/>
</dbReference>
<dbReference type="RefSeq" id="WP_109743388.1">
    <property type="nucleotide sequence ID" value="NZ_QGGO01000013.1"/>
</dbReference>
<accession>A0A316EBN0</accession>
<name>A0A316EBN0_9BACT</name>
<dbReference type="Proteomes" id="UP000245489">
    <property type="component" value="Unassembled WGS sequence"/>
</dbReference>
<dbReference type="SUPFAM" id="SSF53335">
    <property type="entry name" value="S-adenosyl-L-methionine-dependent methyltransferases"/>
    <property type="match status" value="1"/>
</dbReference>
<keyword evidence="2" id="KW-0489">Methyltransferase</keyword>
<dbReference type="GO" id="GO:0032259">
    <property type="term" value="P:methylation"/>
    <property type="evidence" value="ECO:0007669"/>
    <property type="project" value="UniProtKB-KW"/>
</dbReference>
<evidence type="ECO:0000259" key="1">
    <source>
        <dbReference type="Pfam" id="PF05050"/>
    </source>
</evidence>
<dbReference type="OrthoDB" id="9812600at2"/>
<dbReference type="NCBIfam" id="TIGR01444">
    <property type="entry name" value="fkbM_fam"/>
    <property type="match status" value="1"/>
</dbReference>
<dbReference type="PANTHER" id="PTHR34203">
    <property type="entry name" value="METHYLTRANSFERASE, FKBM FAMILY PROTEIN"/>
    <property type="match status" value="1"/>
</dbReference>
<dbReference type="EMBL" id="QGGO01000013">
    <property type="protein sequence ID" value="PWK26183.1"/>
    <property type="molecule type" value="Genomic_DNA"/>
</dbReference>
<dbReference type="PANTHER" id="PTHR34203:SF15">
    <property type="entry name" value="SLL1173 PROTEIN"/>
    <property type="match status" value="1"/>
</dbReference>
<evidence type="ECO:0000313" key="3">
    <source>
        <dbReference type="Proteomes" id="UP000245489"/>
    </source>
</evidence>
<dbReference type="InterPro" id="IPR052514">
    <property type="entry name" value="SAM-dependent_MTase"/>
</dbReference>
<reference evidence="2 3" key="1">
    <citation type="submission" date="2018-05" db="EMBL/GenBank/DDBJ databases">
        <title>Genomic Encyclopedia of Archaeal and Bacterial Type Strains, Phase II (KMG-II): from individual species to whole genera.</title>
        <authorList>
            <person name="Goeker M."/>
        </authorList>
    </citation>
    <scope>NUCLEOTIDE SEQUENCE [LARGE SCALE GENOMIC DNA]</scope>
    <source>
        <strain evidence="2 3">DSM 22214</strain>
    </source>
</reference>
<protein>
    <submittedName>
        <fullName evidence="2">FkbM family methyltransferase</fullName>
    </submittedName>
</protein>
<proteinExistence type="predicted"/>
<keyword evidence="2" id="KW-0808">Transferase</keyword>
<evidence type="ECO:0000313" key="2">
    <source>
        <dbReference type="EMBL" id="PWK26183.1"/>
    </source>
</evidence>